<comment type="caution">
    <text evidence="1">The sequence shown here is derived from an EMBL/GenBank/DDBJ whole genome shotgun (WGS) entry which is preliminary data.</text>
</comment>
<accession>A0A0R2BUB5</accession>
<proteinExistence type="predicted"/>
<dbReference type="EMBL" id="AYYK01000001">
    <property type="protein sequence ID" value="KRM79851.1"/>
    <property type="molecule type" value="Genomic_DNA"/>
</dbReference>
<protein>
    <submittedName>
        <fullName evidence="1">Uncharacterized protein</fullName>
    </submittedName>
</protein>
<reference evidence="1 2" key="1">
    <citation type="journal article" date="2015" name="Genome Announc.">
        <title>Expanding the biotechnology potential of lactobacilli through comparative genomics of 213 strains and associated genera.</title>
        <authorList>
            <person name="Sun Z."/>
            <person name="Harris H.M."/>
            <person name="McCann A."/>
            <person name="Guo C."/>
            <person name="Argimon S."/>
            <person name="Zhang W."/>
            <person name="Yang X."/>
            <person name="Jeffery I.B."/>
            <person name="Cooney J.C."/>
            <person name="Kagawa T.F."/>
            <person name="Liu W."/>
            <person name="Song Y."/>
            <person name="Salvetti E."/>
            <person name="Wrobel A."/>
            <person name="Rasinkangas P."/>
            <person name="Parkhill J."/>
            <person name="Rea M.C."/>
            <person name="O'Sullivan O."/>
            <person name="Ritari J."/>
            <person name="Douillard F.P."/>
            <person name="Paul Ross R."/>
            <person name="Yang R."/>
            <person name="Briner A.E."/>
            <person name="Felis G.E."/>
            <person name="de Vos W.M."/>
            <person name="Barrangou R."/>
            <person name="Klaenhammer T.R."/>
            <person name="Caufield P.W."/>
            <person name="Cui Y."/>
            <person name="Zhang H."/>
            <person name="O'Toole P.W."/>
        </authorList>
    </citation>
    <scope>NUCLEOTIDE SEQUENCE [LARGE SCALE GENOMIC DNA]</scope>
    <source>
        <strain evidence="1 2">DSM 20335</strain>
    </source>
</reference>
<sequence>MTEQQQATLHAALLAIDDPYYLNTFQDAEDEAEWWRVNEQFIQYDIKRFLPAAFNPRNPEVWRFIRINLGQFFED</sequence>
<dbReference type="RefSeq" id="WP_057753732.1">
    <property type="nucleotide sequence ID" value="NZ_AYYK01000001.1"/>
</dbReference>
<evidence type="ECO:0000313" key="2">
    <source>
        <dbReference type="Proteomes" id="UP000051813"/>
    </source>
</evidence>
<dbReference type="Proteomes" id="UP000051813">
    <property type="component" value="Unassembled WGS sequence"/>
</dbReference>
<dbReference type="OrthoDB" id="2322033at2"/>
<evidence type="ECO:0000313" key="1">
    <source>
        <dbReference type="EMBL" id="KRM79851.1"/>
    </source>
</evidence>
<dbReference type="PATRIC" id="fig|1423738.3.peg.558"/>
<dbReference type="AlphaFoldDB" id="A0A0R2BUB5"/>
<organism evidence="1 2">
    <name type="scientific">Lapidilactobacillus dextrinicus DSM 20335</name>
    <dbReference type="NCBI Taxonomy" id="1423738"/>
    <lineage>
        <taxon>Bacteria</taxon>
        <taxon>Bacillati</taxon>
        <taxon>Bacillota</taxon>
        <taxon>Bacilli</taxon>
        <taxon>Lactobacillales</taxon>
        <taxon>Lactobacillaceae</taxon>
        <taxon>Lapidilactobacillus</taxon>
    </lineage>
</organism>
<gene>
    <name evidence="1" type="ORF">FC84_GL000548</name>
</gene>
<keyword evidence="2" id="KW-1185">Reference proteome</keyword>
<name>A0A0R2BUB5_9LACO</name>